<dbReference type="PANTHER" id="PTHR43830:SF3">
    <property type="entry name" value="PROTEIN PSP1"/>
    <property type="match status" value="1"/>
</dbReference>
<reference evidence="3" key="1">
    <citation type="submission" date="2019-10" db="EMBL/GenBank/DDBJ databases">
        <title>Metagenomic sequencing of thiosulfate-disproportionating enrichment culture.</title>
        <authorList>
            <person name="Umezawa K."/>
            <person name="Kojima H."/>
            <person name="Fukui M."/>
        </authorList>
    </citation>
    <scope>NUCLEOTIDE SEQUENCE</scope>
    <source>
        <strain evidence="3">45J</strain>
    </source>
</reference>
<sequence length="304" mass="34996">MPDVVGIRFKNCGKIYDFEVNGIDIKNGDSVVVESDFGLSIGKVVIERHFIETPERELKKVIRRVSDEDIKAAEENKKIEKEARDFCVERILARGLQMKLVGAETTLDRKRIIFYFTADGRIDFRELVKDLAARFKTRIEMRQIGVRDEAKLIGGLGVCGRELCCNTFLTSFEPVSIKMAKKQELVLNVSKLSGLCGRLMCCLRYEYEGSLDSISSDDEMPIENEELYERDTVTGISAVLSKLVQSDTIEEFVETSPIDISGADLKDKTNEQHKSEHTEHKQIRHNQTEERHKKIRHKRRHFRR</sequence>
<dbReference type="AlphaFoldDB" id="A0A5J4KSY4"/>
<feature type="compositionally biased region" description="Basic residues" evidence="1">
    <location>
        <begin position="293"/>
        <end position="304"/>
    </location>
</feature>
<feature type="compositionally biased region" description="Basic and acidic residues" evidence="1">
    <location>
        <begin position="264"/>
        <end position="292"/>
    </location>
</feature>
<dbReference type="InterPro" id="IPR047767">
    <property type="entry name" value="PSP1-like"/>
</dbReference>
<dbReference type="InterPro" id="IPR007557">
    <property type="entry name" value="PSP1_C"/>
</dbReference>
<dbReference type="PROSITE" id="PS51411">
    <property type="entry name" value="PSP1_C"/>
    <property type="match status" value="1"/>
</dbReference>
<dbReference type="GO" id="GO:0005737">
    <property type="term" value="C:cytoplasm"/>
    <property type="evidence" value="ECO:0007669"/>
    <property type="project" value="TreeGrafter"/>
</dbReference>
<dbReference type="NCBIfam" id="NF041131">
    <property type="entry name" value="RicT_YaaT_fam"/>
    <property type="match status" value="1"/>
</dbReference>
<accession>A0A5J4KSY4</accession>
<feature type="region of interest" description="Disordered" evidence="1">
    <location>
        <begin position="263"/>
        <end position="304"/>
    </location>
</feature>
<evidence type="ECO:0000259" key="2">
    <source>
        <dbReference type="PROSITE" id="PS51411"/>
    </source>
</evidence>
<name>A0A5J4KSY4_9ZZZZ</name>
<dbReference type="Pfam" id="PF04468">
    <property type="entry name" value="PSP1"/>
    <property type="match status" value="1"/>
</dbReference>
<protein>
    <submittedName>
        <fullName evidence="3">Stage 0 sporulation protein</fullName>
    </submittedName>
</protein>
<dbReference type="PANTHER" id="PTHR43830">
    <property type="entry name" value="PROTEIN PSP1"/>
    <property type="match status" value="1"/>
</dbReference>
<evidence type="ECO:0000256" key="1">
    <source>
        <dbReference type="SAM" id="MobiDB-lite"/>
    </source>
</evidence>
<proteinExistence type="predicted"/>
<organism evidence="3">
    <name type="scientific">hot springs metagenome</name>
    <dbReference type="NCBI Taxonomy" id="433727"/>
    <lineage>
        <taxon>unclassified sequences</taxon>
        <taxon>metagenomes</taxon>
        <taxon>ecological metagenomes</taxon>
    </lineage>
</organism>
<feature type="domain" description="PSP1 C-terminal" evidence="2">
    <location>
        <begin position="59"/>
        <end position="144"/>
    </location>
</feature>
<gene>
    <name evidence="3" type="ORF">A45J_0514</name>
</gene>
<dbReference type="EMBL" id="BLAB01000001">
    <property type="protein sequence ID" value="GER92788.1"/>
    <property type="molecule type" value="Genomic_DNA"/>
</dbReference>
<comment type="caution">
    <text evidence="3">The sequence shown here is derived from an EMBL/GenBank/DDBJ whole genome shotgun (WGS) entry which is preliminary data.</text>
</comment>
<evidence type="ECO:0000313" key="3">
    <source>
        <dbReference type="EMBL" id="GER92788.1"/>
    </source>
</evidence>